<feature type="transmembrane region" description="Helical" evidence="2">
    <location>
        <begin position="251"/>
        <end position="270"/>
    </location>
</feature>
<feature type="transmembrane region" description="Helical" evidence="2">
    <location>
        <begin position="12"/>
        <end position="29"/>
    </location>
</feature>
<feature type="transmembrane region" description="Helical" evidence="2">
    <location>
        <begin position="130"/>
        <end position="151"/>
    </location>
</feature>
<keyword evidence="4" id="KW-1185">Reference proteome</keyword>
<dbReference type="PANTHER" id="PTHR37544">
    <property type="entry name" value="SPRAY-RELATED"/>
    <property type="match status" value="1"/>
</dbReference>
<keyword evidence="2" id="KW-1133">Transmembrane helix</keyword>
<accession>A0A8K0T2T8</accession>
<dbReference type="Pfam" id="PF11915">
    <property type="entry name" value="DUF3433"/>
    <property type="match status" value="2"/>
</dbReference>
<organism evidence="3 4">
    <name type="scientific">Stachybotrys elegans</name>
    <dbReference type="NCBI Taxonomy" id="80388"/>
    <lineage>
        <taxon>Eukaryota</taxon>
        <taxon>Fungi</taxon>
        <taxon>Dikarya</taxon>
        <taxon>Ascomycota</taxon>
        <taxon>Pezizomycotina</taxon>
        <taxon>Sordariomycetes</taxon>
        <taxon>Hypocreomycetidae</taxon>
        <taxon>Hypocreales</taxon>
        <taxon>Stachybotryaceae</taxon>
        <taxon>Stachybotrys</taxon>
    </lineage>
</organism>
<evidence type="ECO:0000256" key="1">
    <source>
        <dbReference type="SAM" id="MobiDB-lite"/>
    </source>
</evidence>
<comment type="caution">
    <text evidence="3">The sequence shown here is derived from an EMBL/GenBank/DDBJ whole genome shotgun (WGS) entry which is preliminary data.</text>
</comment>
<dbReference type="InterPro" id="IPR021840">
    <property type="entry name" value="DUF3433"/>
</dbReference>
<keyword evidence="2" id="KW-0812">Transmembrane</keyword>
<dbReference type="PANTHER" id="PTHR37544:SF1">
    <property type="entry name" value="PHOSPHORIBOSYLAMINOIMIDAZOLE-SUCCINOCARBOXAMIDE SYNTHASE"/>
    <property type="match status" value="1"/>
</dbReference>
<feature type="region of interest" description="Disordered" evidence="1">
    <location>
        <begin position="781"/>
        <end position="808"/>
    </location>
</feature>
<sequence>MAEGIVNMDFEGAWTFVPVIITSILAALWSRVEFQACNYIPWTILDLDNRQRTQTLDTRGRQAARTVMLDYPSMGYPGAIYTSLKYRHFFPFSSLIVSVLLRAQIFLSTGLFRVDGYLSQTYLGIRPGNLYTMIALFGVSALFALHLVLCAPPSSGITPRDPTTMAGTAALLANSSQALSKLSGTGSLDILDVSTKMRGPWCTTLLHHPHVHPSYEFRLELFESEMNHSYDHRDRLPEELPAPYRPWTMRAFTAITIMAVSIILIVGLWLTYMFGGGVDDRFSPSETYYFLWSSFVTMVFMMLAIFLACIDFDSRRLTPFLKLVSRDCSFDESMGLAYTNEVAGKTLFKSLRYGDWSVFITSLVAFVAWVLPICTAGLFTSSYVEHMAPAQLLQQTYFQSVDSINVQPDNRLVDDILLKPTPDFPPWTWDELAFQALDITPRGEEWRAAGKRVTASIPAMYITLNCDSQSFQGDDVDDLRCQPFGEDDHVDMCGNHDLVGRVVSSCTNLRRNSTINYVWGSCESLTLIAYMCEETYLATDAVTTLDGDELAISRWATPVPDRLTQGPSDLSLPIDGAYDLLGNMSSDAEGAEGLDRFFATLTRSRLDVPLQRLRSMARVNSVLTGITRQHGIIRAQTLTGSAVRRPFTEDSPSRPAAIETELVMRQRAVIQSRGQTYALTVLLGVITGLMGIWLLIRPRAALPKNPGSIAARASLVADSTIWWHLPKGVEWLSDERLAHRLRKKVFRMGWFSVHSTRTGVVERNYGIGIVQDGRRREVPYVPDASESGYSTGGHSRQRRKGMADATYY</sequence>
<keyword evidence="2" id="KW-0472">Membrane</keyword>
<name>A0A8K0T2T8_9HYPO</name>
<dbReference type="OrthoDB" id="5332281at2759"/>
<dbReference type="AlphaFoldDB" id="A0A8K0T2T8"/>
<feature type="transmembrane region" description="Helical" evidence="2">
    <location>
        <begin position="290"/>
        <end position="312"/>
    </location>
</feature>
<evidence type="ECO:0000313" key="4">
    <source>
        <dbReference type="Proteomes" id="UP000813444"/>
    </source>
</evidence>
<feature type="transmembrane region" description="Helical" evidence="2">
    <location>
        <begin position="89"/>
        <end position="110"/>
    </location>
</feature>
<protein>
    <submittedName>
        <fullName evidence="3">Uncharacterized protein</fullName>
    </submittedName>
</protein>
<reference evidence="3" key="1">
    <citation type="journal article" date="2021" name="Nat. Commun.">
        <title>Genetic determinants of endophytism in the Arabidopsis root mycobiome.</title>
        <authorList>
            <person name="Mesny F."/>
            <person name="Miyauchi S."/>
            <person name="Thiergart T."/>
            <person name="Pickel B."/>
            <person name="Atanasova L."/>
            <person name="Karlsson M."/>
            <person name="Huettel B."/>
            <person name="Barry K.W."/>
            <person name="Haridas S."/>
            <person name="Chen C."/>
            <person name="Bauer D."/>
            <person name="Andreopoulos W."/>
            <person name="Pangilinan J."/>
            <person name="LaButti K."/>
            <person name="Riley R."/>
            <person name="Lipzen A."/>
            <person name="Clum A."/>
            <person name="Drula E."/>
            <person name="Henrissat B."/>
            <person name="Kohler A."/>
            <person name="Grigoriev I.V."/>
            <person name="Martin F.M."/>
            <person name="Hacquard S."/>
        </authorList>
    </citation>
    <scope>NUCLEOTIDE SEQUENCE</scope>
    <source>
        <strain evidence="3">MPI-CAGE-CH-0235</strain>
    </source>
</reference>
<feature type="transmembrane region" description="Helical" evidence="2">
    <location>
        <begin position="356"/>
        <end position="379"/>
    </location>
</feature>
<dbReference type="EMBL" id="JAGPNK010000003">
    <property type="protein sequence ID" value="KAH7324598.1"/>
    <property type="molecule type" value="Genomic_DNA"/>
</dbReference>
<feature type="transmembrane region" description="Helical" evidence="2">
    <location>
        <begin position="677"/>
        <end position="696"/>
    </location>
</feature>
<gene>
    <name evidence="3" type="ORF">B0I35DRAFT_165364</name>
</gene>
<dbReference type="Proteomes" id="UP000813444">
    <property type="component" value="Unassembled WGS sequence"/>
</dbReference>
<proteinExistence type="predicted"/>
<evidence type="ECO:0000313" key="3">
    <source>
        <dbReference type="EMBL" id="KAH7324598.1"/>
    </source>
</evidence>
<evidence type="ECO:0000256" key="2">
    <source>
        <dbReference type="SAM" id="Phobius"/>
    </source>
</evidence>